<dbReference type="PROSITE" id="PS00280">
    <property type="entry name" value="BPTI_KUNITZ_1"/>
    <property type="match status" value="2"/>
</dbReference>
<dbReference type="GO" id="GO:0005615">
    <property type="term" value="C:extracellular space"/>
    <property type="evidence" value="ECO:0007669"/>
    <property type="project" value="TreeGrafter"/>
</dbReference>
<dbReference type="GO" id="GO:0004867">
    <property type="term" value="F:serine-type endopeptidase inhibitor activity"/>
    <property type="evidence" value="ECO:0007669"/>
    <property type="project" value="InterPro"/>
</dbReference>
<feature type="chain" id="PRO_5040369197" evidence="3">
    <location>
        <begin position="18"/>
        <end position="150"/>
    </location>
</feature>
<feature type="domain" description="BPTI/Kunitz inhibitor" evidence="4">
    <location>
        <begin position="96"/>
        <end position="146"/>
    </location>
</feature>
<gene>
    <name evidence="5" type="ORF">HOLleu_18528</name>
</gene>
<reference evidence="5" key="1">
    <citation type="submission" date="2021-10" db="EMBL/GenBank/DDBJ databases">
        <title>Tropical sea cucumber genome reveals ecological adaptation and Cuvierian tubules defense mechanism.</title>
        <authorList>
            <person name="Chen T."/>
        </authorList>
    </citation>
    <scope>NUCLEOTIDE SEQUENCE</scope>
    <source>
        <strain evidence="5">Nanhai2018</strain>
        <tissue evidence="5">Muscle</tissue>
    </source>
</reference>
<dbReference type="Gene3D" id="4.10.410.10">
    <property type="entry name" value="Pancreatic trypsin inhibitor Kunitz domain"/>
    <property type="match status" value="2"/>
</dbReference>
<comment type="caution">
    <text evidence="5">The sequence shown here is derived from an EMBL/GenBank/DDBJ whole genome shotgun (WGS) entry which is preliminary data.</text>
</comment>
<dbReference type="EMBL" id="JAIZAY010000008">
    <property type="protein sequence ID" value="KAJ8037649.1"/>
    <property type="molecule type" value="Genomic_DNA"/>
</dbReference>
<sequence length="150" mass="17174">MKLCLVVFLTFLVGALTYRRRNIAERALIAGGGTKDICRIRPKVGPCKAAVKRWYYSNAEKQCKPFIYGGCDGNKNNFISRQDCQLICRTNRPMFCLASAEYGPCNGRVRRWFFNRKSKRCEIFLSSGCKANRNYFLSRSTCSSTCKAEY</sequence>
<evidence type="ECO:0000256" key="1">
    <source>
        <dbReference type="ARBA" id="ARBA00022690"/>
    </source>
</evidence>
<organism evidence="5 6">
    <name type="scientific">Holothuria leucospilota</name>
    <name type="common">Black long sea cucumber</name>
    <name type="synonym">Mertensiothuria leucospilota</name>
    <dbReference type="NCBI Taxonomy" id="206669"/>
    <lineage>
        <taxon>Eukaryota</taxon>
        <taxon>Metazoa</taxon>
        <taxon>Echinodermata</taxon>
        <taxon>Eleutherozoa</taxon>
        <taxon>Echinozoa</taxon>
        <taxon>Holothuroidea</taxon>
        <taxon>Aspidochirotacea</taxon>
        <taxon>Aspidochirotida</taxon>
        <taxon>Holothuriidae</taxon>
        <taxon>Holothuria</taxon>
    </lineage>
</organism>
<dbReference type="InterPro" id="IPR002223">
    <property type="entry name" value="Kunitz_BPTI"/>
</dbReference>
<feature type="signal peptide" evidence="3">
    <location>
        <begin position="1"/>
        <end position="17"/>
    </location>
</feature>
<keyword evidence="3" id="KW-0732">Signal</keyword>
<evidence type="ECO:0000313" key="5">
    <source>
        <dbReference type="EMBL" id="KAJ8037649.1"/>
    </source>
</evidence>
<evidence type="ECO:0000256" key="3">
    <source>
        <dbReference type="SAM" id="SignalP"/>
    </source>
</evidence>
<feature type="domain" description="BPTI/Kunitz inhibitor" evidence="4">
    <location>
        <begin position="38"/>
        <end position="88"/>
    </location>
</feature>
<keyword evidence="2" id="KW-1015">Disulfide bond</keyword>
<dbReference type="PRINTS" id="PR00759">
    <property type="entry name" value="BASICPTASE"/>
</dbReference>
<evidence type="ECO:0000256" key="2">
    <source>
        <dbReference type="ARBA" id="ARBA00023157"/>
    </source>
</evidence>
<keyword evidence="6" id="KW-1185">Reference proteome</keyword>
<dbReference type="FunFam" id="4.10.410.10:FF:000021">
    <property type="entry name" value="Serine protease inhibitor, putative"/>
    <property type="match status" value="1"/>
</dbReference>
<dbReference type="PROSITE" id="PS50279">
    <property type="entry name" value="BPTI_KUNITZ_2"/>
    <property type="match status" value="2"/>
</dbReference>
<dbReference type="InterPro" id="IPR036880">
    <property type="entry name" value="Kunitz_BPTI_sf"/>
</dbReference>
<dbReference type="OrthoDB" id="4473401at2759"/>
<protein>
    <submittedName>
        <fullName evidence="5">Kunitz-type serine protease inhibitor bitisilin-3</fullName>
    </submittedName>
</protein>
<dbReference type="PANTHER" id="PTHR10083">
    <property type="entry name" value="KUNITZ-TYPE PROTEASE INHIBITOR-RELATED"/>
    <property type="match status" value="1"/>
</dbReference>
<dbReference type="PANTHER" id="PTHR10083:SF374">
    <property type="entry name" value="BPTI_KUNITZ INHIBITOR DOMAIN-CONTAINING PROTEIN"/>
    <property type="match status" value="1"/>
</dbReference>
<name>A0A9Q1H966_HOLLE</name>
<dbReference type="InterPro" id="IPR020901">
    <property type="entry name" value="Prtase_inh_Kunz-CS"/>
</dbReference>
<dbReference type="Pfam" id="PF00014">
    <property type="entry name" value="Kunitz_BPTI"/>
    <property type="match status" value="2"/>
</dbReference>
<dbReference type="CDD" id="cd00109">
    <property type="entry name" value="Kunitz-type"/>
    <property type="match status" value="1"/>
</dbReference>
<proteinExistence type="predicted"/>
<accession>A0A9Q1H966</accession>
<keyword evidence="1" id="KW-0646">Protease inhibitor</keyword>
<dbReference type="SMART" id="SM00131">
    <property type="entry name" value="KU"/>
    <property type="match status" value="2"/>
</dbReference>
<dbReference type="Proteomes" id="UP001152320">
    <property type="component" value="Chromosome 8"/>
</dbReference>
<evidence type="ECO:0000259" key="4">
    <source>
        <dbReference type="PROSITE" id="PS50279"/>
    </source>
</evidence>
<dbReference type="InterPro" id="IPR050098">
    <property type="entry name" value="TFPI/VKTCI-like"/>
</dbReference>
<dbReference type="AlphaFoldDB" id="A0A9Q1H966"/>
<evidence type="ECO:0000313" key="6">
    <source>
        <dbReference type="Proteomes" id="UP001152320"/>
    </source>
</evidence>
<dbReference type="SUPFAM" id="SSF57362">
    <property type="entry name" value="BPTI-like"/>
    <property type="match status" value="2"/>
</dbReference>